<dbReference type="EMBL" id="JPRF03000021">
    <property type="protein sequence ID" value="OEV36982.1"/>
    <property type="molecule type" value="Genomic_DNA"/>
</dbReference>
<sequence length="57" mass="5972">MSASDKIENAAEKAKGAVKESVGKVTGNERLQAEGKADKAKGDVKQAGEHVKDAFKD</sequence>
<keyword evidence="6" id="KW-1185">Reference proteome</keyword>
<reference evidence="4" key="1">
    <citation type="journal article" date="2014" name="Int. J. Syst. Evol. Microbiol.">
        <title>Complete genome sequence of Corynebacterium casei LMG S-19264T (=DSM 44701T), isolated from a smear-ripened cheese.</title>
        <authorList>
            <consortium name="US DOE Joint Genome Institute (JGI-PGF)"/>
            <person name="Walter F."/>
            <person name="Albersmeier A."/>
            <person name="Kalinowski J."/>
            <person name="Ruckert C."/>
        </authorList>
    </citation>
    <scope>NUCLEOTIDE SEQUENCE</scope>
    <source>
        <strain evidence="4">JCM 4434</strain>
    </source>
</reference>
<proteinExistence type="inferred from homology"/>
<comment type="caution">
    <text evidence="5">The sequence shown here is derived from an EMBL/GenBank/DDBJ whole genome shotgun (WGS) entry which is preliminary data.</text>
</comment>
<evidence type="ECO:0000259" key="3">
    <source>
        <dbReference type="Pfam" id="PF05532"/>
    </source>
</evidence>
<dbReference type="RefSeq" id="WP_030557244.1">
    <property type="nucleotide sequence ID" value="NZ_BMUB01000029.1"/>
</dbReference>
<evidence type="ECO:0000313" key="6">
    <source>
        <dbReference type="Proteomes" id="UP000037395"/>
    </source>
</evidence>
<gene>
    <name evidence="4" type="ORF">GCM10010502_67190</name>
    <name evidence="5" type="ORF">HS99_0003865</name>
</gene>
<reference evidence="5 6" key="2">
    <citation type="submission" date="2014-07" db="EMBL/GenBank/DDBJ databases">
        <authorList>
            <person name="Zhang J.E."/>
            <person name="Yang H."/>
            <person name="Guo J."/>
            <person name="Deng Z."/>
            <person name="Luo H."/>
            <person name="Luo M."/>
            <person name="Zhao B."/>
        </authorList>
    </citation>
    <scope>NUCLEOTIDE SEQUENCE [LARGE SCALE GENOMIC DNA]</scope>
    <source>
        <strain evidence="5">ATCC 10762</strain>
        <strain evidence="6">ATCC 10762 / DSM 40127 / CCM 3239 / JCM 4008 / LMG 5968 / NBRC 12843 / NCIMB 8234 / A-377</strain>
    </source>
</reference>
<dbReference type="OrthoDB" id="2143260at2"/>
<dbReference type="Proteomes" id="UP000037395">
    <property type="component" value="Unassembled WGS sequence"/>
</dbReference>
<dbReference type="AlphaFoldDB" id="A0A1E7N8G7"/>
<reference evidence="4" key="5">
    <citation type="submission" date="2020-09" db="EMBL/GenBank/DDBJ databases">
        <authorList>
            <person name="Sun Q."/>
            <person name="Ohkuma M."/>
        </authorList>
    </citation>
    <scope>NUCLEOTIDE SEQUENCE</scope>
    <source>
        <strain evidence="4">JCM 4434</strain>
    </source>
</reference>
<dbReference type="KEGG" id="kau:B6264_25150"/>
<evidence type="ECO:0000256" key="2">
    <source>
        <dbReference type="SAM" id="MobiDB-lite"/>
    </source>
</evidence>
<feature type="domain" description="CsbD-like" evidence="3">
    <location>
        <begin position="5"/>
        <end position="57"/>
    </location>
</feature>
<feature type="compositionally biased region" description="Basic and acidic residues" evidence="2">
    <location>
        <begin position="1"/>
        <end position="22"/>
    </location>
</feature>
<organism evidence="5 6">
    <name type="scientific">Kitasatospora aureofaciens</name>
    <name type="common">Streptomyces aureofaciens</name>
    <dbReference type="NCBI Taxonomy" id="1894"/>
    <lineage>
        <taxon>Bacteria</taxon>
        <taxon>Bacillati</taxon>
        <taxon>Actinomycetota</taxon>
        <taxon>Actinomycetes</taxon>
        <taxon>Kitasatosporales</taxon>
        <taxon>Streptomycetaceae</taxon>
        <taxon>Kitasatospora</taxon>
    </lineage>
</organism>
<dbReference type="Pfam" id="PF05532">
    <property type="entry name" value="CsbD"/>
    <property type="match status" value="1"/>
</dbReference>
<dbReference type="InterPro" id="IPR036629">
    <property type="entry name" value="YjbJ_sf"/>
</dbReference>
<evidence type="ECO:0000313" key="5">
    <source>
        <dbReference type="EMBL" id="OEV36982.1"/>
    </source>
</evidence>
<dbReference type="Proteomes" id="UP000610124">
    <property type="component" value="Unassembled WGS sequence"/>
</dbReference>
<name>A0A1E7N8G7_KITAU</name>
<reference evidence="5" key="4">
    <citation type="submission" date="2016-08" db="EMBL/GenBank/DDBJ databases">
        <title>Sequencing, Assembly and Comparative Genomics of S. aureofaciens ATCC 10762.</title>
        <authorList>
            <person name="Gradnigo J.S."/>
            <person name="Johnson N."/>
            <person name="Somerville G.A."/>
        </authorList>
    </citation>
    <scope>NUCLEOTIDE SEQUENCE [LARGE SCALE GENOMIC DNA]</scope>
    <source>
        <strain evidence="5">ATCC 10762</strain>
    </source>
</reference>
<comment type="similarity">
    <text evidence="1">Belongs to the UPF0337 (CsbD) family.</text>
</comment>
<protein>
    <submittedName>
        <fullName evidence="5">General stress protein CsbD</fullName>
    </submittedName>
    <submittedName>
        <fullName evidence="4">UPF0337 protein</fullName>
    </submittedName>
</protein>
<feature type="compositionally biased region" description="Basic and acidic residues" evidence="2">
    <location>
        <begin position="31"/>
        <end position="57"/>
    </location>
</feature>
<dbReference type="EMBL" id="BMUB01000029">
    <property type="protein sequence ID" value="GGV03074.1"/>
    <property type="molecule type" value="Genomic_DNA"/>
</dbReference>
<feature type="region of interest" description="Disordered" evidence="2">
    <location>
        <begin position="1"/>
        <end position="57"/>
    </location>
</feature>
<evidence type="ECO:0000256" key="1">
    <source>
        <dbReference type="ARBA" id="ARBA00009129"/>
    </source>
</evidence>
<evidence type="ECO:0000313" key="4">
    <source>
        <dbReference type="EMBL" id="GGV03074.1"/>
    </source>
</evidence>
<accession>A0A1E7N8G7</accession>
<dbReference type="Gene3D" id="1.10.1470.10">
    <property type="entry name" value="YjbJ"/>
    <property type="match status" value="1"/>
</dbReference>
<dbReference type="InterPro" id="IPR008462">
    <property type="entry name" value="CsbD"/>
</dbReference>
<reference evidence="6" key="3">
    <citation type="submission" date="2016-08" db="EMBL/GenBank/DDBJ databases">
        <title>Sequencing, assembly and comparative genomics of S. aureofaciens ATCC 10762.</title>
        <authorList>
            <person name="Gradnigo J.S."/>
            <person name="Johnson N."/>
            <person name="Somerville G.A."/>
        </authorList>
    </citation>
    <scope>NUCLEOTIDE SEQUENCE [LARGE SCALE GENOMIC DNA]</scope>
    <source>
        <strain evidence="6">ATCC 10762 / DSM 40127 / CCM 3239 / JCM 4008 / LMG 5968 / NBRC 12843 / NCIMB 8234 / A-377</strain>
    </source>
</reference>
<dbReference type="GeneID" id="97489619"/>
<dbReference type="SUPFAM" id="SSF69047">
    <property type="entry name" value="Hypothetical protein YjbJ"/>
    <property type="match status" value="1"/>
</dbReference>
<accession>A0A8H9HZR3</accession>